<comment type="function">
    <text evidence="10">Essential for the assembly of the distal half of centrioles, required for centriole elongation. Acts as a negative regulator of centriole elongation.</text>
</comment>
<keyword evidence="7" id="KW-0206">Cytoskeleton</keyword>
<evidence type="ECO:0000256" key="6">
    <source>
        <dbReference type="ARBA" id="ARBA00023054"/>
    </source>
</evidence>
<keyword evidence="8" id="KW-0131">Cell cycle</keyword>
<sequence length="339" mass="38582">MPLVRAETDVSFVAEVAENVGGACARMSDHVSAMIEEYLRRRTQQVRDDARQELDAVRRQLERRIADVEAAKAAEEECHHKTKARVIQAAVALQQMSAKLHLTRLFHTWQHCTDVRRERRRVAEEARAHIGKLALFHAYTQWRLLAAARRQNRLEAKESHRRDCREQELLGQIEGYQKQLEEERAKDADLDEKLREAFLRGMCALNREAVHVLHGSEGNEDEDVEAIAEILSRDSHSRRRSVTPVRMDSSNSSKTHTHAICPVHHVDAKGSFYHPCFSPGYCEYDRRPASSAPVSSGAPPSASAPFVMRADLQSARSLDSGPLIPFRHLSKSSKTRWRM</sequence>
<evidence type="ECO:0000313" key="13">
    <source>
        <dbReference type="EMBL" id="KAG5465576.1"/>
    </source>
</evidence>
<gene>
    <name evidence="13" type="ORF">CUR178_00283</name>
</gene>
<dbReference type="AlphaFoldDB" id="A0A836K9T8"/>
<evidence type="ECO:0000256" key="5">
    <source>
        <dbReference type="ARBA" id="ARBA00022737"/>
    </source>
</evidence>
<keyword evidence="6 11" id="KW-0175">Coiled coil</keyword>
<evidence type="ECO:0000256" key="11">
    <source>
        <dbReference type="SAM" id="Coils"/>
    </source>
</evidence>
<evidence type="ECO:0000256" key="2">
    <source>
        <dbReference type="ARBA" id="ARBA00010411"/>
    </source>
</evidence>
<feature type="coiled-coil region" evidence="11">
    <location>
        <begin position="166"/>
        <end position="193"/>
    </location>
</feature>
<protein>
    <recommendedName>
        <fullName evidence="3">Centrosomal protein POC5</fullName>
    </recommendedName>
    <alternativeName>
        <fullName evidence="9">Protein of centriole 5</fullName>
    </alternativeName>
</protein>
<evidence type="ECO:0000256" key="9">
    <source>
        <dbReference type="ARBA" id="ARBA00031694"/>
    </source>
</evidence>
<accession>A0A836K9T8</accession>
<evidence type="ECO:0000313" key="14">
    <source>
        <dbReference type="Proteomes" id="UP000674179"/>
    </source>
</evidence>
<dbReference type="GeneID" id="94167582"/>
<dbReference type="EMBL" id="JAFHKP010000036">
    <property type="protein sequence ID" value="KAG5465576.1"/>
    <property type="molecule type" value="Genomic_DNA"/>
</dbReference>
<comment type="similarity">
    <text evidence="2">Belongs to the POC5 family.</text>
</comment>
<feature type="coiled-coil region" evidence="11">
    <location>
        <begin position="40"/>
        <end position="78"/>
    </location>
</feature>
<comment type="subcellular location">
    <subcellularLocation>
        <location evidence="1">Cytoplasm</location>
        <location evidence="1">Cytoskeleton</location>
        <location evidence="1">Microtubule organizing center</location>
        <location evidence="1">Centrosome</location>
        <location evidence="1">Centriole</location>
    </subcellularLocation>
</comment>
<evidence type="ECO:0000256" key="1">
    <source>
        <dbReference type="ARBA" id="ARBA00004114"/>
    </source>
</evidence>
<name>A0A836K9T8_LEIEN</name>
<evidence type="ECO:0000256" key="10">
    <source>
        <dbReference type="ARBA" id="ARBA00049959"/>
    </source>
</evidence>
<keyword evidence="5" id="KW-0677">Repeat</keyword>
<dbReference type="InterPro" id="IPR033351">
    <property type="entry name" value="POC5"/>
</dbReference>
<evidence type="ECO:0000256" key="8">
    <source>
        <dbReference type="ARBA" id="ARBA00023306"/>
    </source>
</evidence>
<comment type="caution">
    <text evidence="13">The sequence shown here is derived from an EMBL/GenBank/DDBJ whole genome shotgun (WGS) entry which is preliminary data.</text>
</comment>
<dbReference type="RefSeq" id="XP_067688175.1">
    <property type="nucleotide sequence ID" value="XM_067832072.1"/>
</dbReference>
<evidence type="ECO:0000256" key="3">
    <source>
        <dbReference type="ARBA" id="ARBA00014910"/>
    </source>
</evidence>
<dbReference type="OrthoDB" id="10064898at2759"/>
<dbReference type="PANTHER" id="PTHR28618:SF1">
    <property type="entry name" value="CENTROSOMAL PROTEIN POC5"/>
    <property type="match status" value="1"/>
</dbReference>
<proteinExistence type="inferred from homology"/>
<evidence type="ECO:0000256" key="4">
    <source>
        <dbReference type="ARBA" id="ARBA00022490"/>
    </source>
</evidence>
<dbReference type="PANTHER" id="PTHR28618">
    <property type="entry name" value="CENTROSOMAL PROTEIN POC5"/>
    <property type="match status" value="1"/>
</dbReference>
<evidence type="ECO:0000256" key="12">
    <source>
        <dbReference type="SAM" id="MobiDB-lite"/>
    </source>
</evidence>
<keyword evidence="4" id="KW-0963">Cytoplasm</keyword>
<dbReference type="GO" id="GO:0005814">
    <property type="term" value="C:centriole"/>
    <property type="evidence" value="ECO:0007669"/>
    <property type="project" value="UniProtKB-SubCell"/>
</dbReference>
<dbReference type="KEGG" id="lenr:94167582"/>
<feature type="region of interest" description="Disordered" evidence="12">
    <location>
        <begin position="235"/>
        <end position="255"/>
    </location>
</feature>
<organism evidence="13 14">
    <name type="scientific">Leishmania enriettii</name>
    <dbReference type="NCBI Taxonomy" id="5663"/>
    <lineage>
        <taxon>Eukaryota</taxon>
        <taxon>Discoba</taxon>
        <taxon>Euglenozoa</taxon>
        <taxon>Kinetoplastea</taxon>
        <taxon>Metakinetoplastina</taxon>
        <taxon>Trypanosomatida</taxon>
        <taxon>Trypanosomatidae</taxon>
        <taxon>Leishmaniinae</taxon>
        <taxon>Leishmania</taxon>
    </lineage>
</organism>
<reference evidence="13 14" key="1">
    <citation type="submission" date="2021-02" db="EMBL/GenBank/DDBJ databases">
        <title>Leishmania (Mundinia) enrietti genome sequencing and assembly.</title>
        <authorList>
            <person name="Almutairi H."/>
            <person name="Gatherer D."/>
        </authorList>
    </citation>
    <scope>NUCLEOTIDE SEQUENCE [LARGE SCALE GENOMIC DNA]</scope>
    <source>
        <strain evidence="13">CUR178</strain>
    </source>
</reference>
<dbReference type="Proteomes" id="UP000674179">
    <property type="component" value="Chromosome 36"/>
</dbReference>
<evidence type="ECO:0000256" key="7">
    <source>
        <dbReference type="ARBA" id="ARBA00023212"/>
    </source>
</evidence>
<keyword evidence="14" id="KW-1185">Reference proteome</keyword>